<accession>A0ABV8G3E1</accession>
<keyword evidence="8" id="KW-1185">Reference proteome</keyword>
<dbReference type="Proteomes" id="UP001595851">
    <property type="component" value="Unassembled WGS sequence"/>
</dbReference>
<evidence type="ECO:0000313" key="8">
    <source>
        <dbReference type="Proteomes" id="UP001595851"/>
    </source>
</evidence>
<evidence type="ECO:0000256" key="2">
    <source>
        <dbReference type="ARBA" id="ARBA00022676"/>
    </source>
</evidence>
<feature type="domain" description="Erythromycin biosynthesis protein CIII-like N-terminal" evidence="6">
    <location>
        <begin position="22"/>
        <end position="221"/>
    </location>
</feature>
<dbReference type="EMBL" id="JBHSBI010000003">
    <property type="protein sequence ID" value="MFC4007192.1"/>
    <property type="molecule type" value="Genomic_DNA"/>
</dbReference>
<dbReference type="InterPro" id="IPR010610">
    <property type="entry name" value="EryCIII-like_C"/>
</dbReference>
<organism evidence="7 8">
    <name type="scientific">Nonomuraea purpurea</name>
    <dbReference type="NCBI Taxonomy" id="1849276"/>
    <lineage>
        <taxon>Bacteria</taxon>
        <taxon>Bacillati</taxon>
        <taxon>Actinomycetota</taxon>
        <taxon>Actinomycetes</taxon>
        <taxon>Streptosporangiales</taxon>
        <taxon>Streptosporangiaceae</taxon>
        <taxon>Nonomuraea</taxon>
    </lineage>
</organism>
<dbReference type="PANTHER" id="PTHR48050">
    <property type="entry name" value="STEROL 3-BETA-GLUCOSYLTRANSFERASE"/>
    <property type="match status" value="1"/>
</dbReference>
<comment type="caution">
    <text evidence="7">The sequence shown here is derived from an EMBL/GenBank/DDBJ whole genome shotgun (WGS) entry which is preliminary data.</text>
</comment>
<dbReference type="Pfam" id="PF06722">
    <property type="entry name" value="EryCIII-like_C"/>
    <property type="match status" value="1"/>
</dbReference>
<comment type="similarity">
    <text evidence="1">Belongs to the glycosyltransferase 28 family.</text>
</comment>
<evidence type="ECO:0000259" key="6">
    <source>
        <dbReference type="Pfam" id="PF21036"/>
    </source>
</evidence>
<protein>
    <submittedName>
        <fullName evidence="7">Nucleotide disphospho-sugar-binding domain-containing protein</fullName>
    </submittedName>
</protein>
<feature type="domain" description="Erythromycin biosynthesis protein CIII-like C-terminal" evidence="5">
    <location>
        <begin position="239"/>
        <end position="379"/>
    </location>
</feature>
<keyword evidence="3" id="KW-0808">Transferase</keyword>
<evidence type="ECO:0000259" key="5">
    <source>
        <dbReference type="Pfam" id="PF06722"/>
    </source>
</evidence>
<dbReference type="Pfam" id="PF21036">
    <property type="entry name" value="EryCIII-like_N"/>
    <property type="match status" value="1"/>
</dbReference>
<gene>
    <name evidence="7" type="ORF">ACFOY2_08170</name>
</gene>
<dbReference type="InterPro" id="IPR048284">
    <property type="entry name" value="EryCIII-like_N"/>
</dbReference>
<dbReference type="RefSeq" id="WP_379527315.1">
    <property type="nucleotide sequence ID" value="NZ_JBHSBI010000003.1"/>
</dbReference>
<reference evidence="8" key="1">
    <citation type="journal article" date="2019" name="Int. J. Syst. Evol. Microbiol.">
        <title>The Global Catalogue of Microorganisms (GCM) 10K type strain sequencing project: providing services to taxonomists for standard genome sequencing and annotation.</title>
        <authorList>
            <consortium name="The Broad Institute Genomics Platform"/>
            <consortium name="The Broad Institute Genome Sequencing Center for Infectious Disease"/>
            <person name="Wu L."/>
            <person name="Ma J."/>
        </authorList>
    </citation>
    <scope>NUCLEOTIDE SEQUENCE [LARGE SCALE GENOMIC DNA]</scope>
    <source>
        <strain evidence="8">TBRC 1276</strain>
    </source>
</reference>
<keyword evidence="4" id="KW-0732">Signal</keyword>
<keyword evidence="2" id="KW-0328">Glycosyltransferase</keyword>
<evidence type="ECO:0000256" key="3">
    <source>
        <dbReference type="ARBA" id="ARBA00022679"/>
    </source>
</evidence>
<dbReference type="CDD" id="cd03784">
    <property type="entry name" value="GT1_Gtf-like"/>
    <property type="match status" value="1"/>
</dbReference>
<feature type="signal peptide" evidence="4">
    <location>
        <begin position="1"/>
        <end position="23"/>
    </location>
</feature>
<sequence>MRVLFTAWAWPSHLYAMVPLAWAMRAAGHEVLVACQPSLVPAAERTGLPCAQVGADVDSVDMVRGYALPTRRFGTPAATPSNGRAPRALRMFQANAEAMVDDLVRLVREWRPALVVHDPTAWAGPVAAAVAGVPAVRHLYGADLVHRARRFLPELLAPMGERHGLDDLDPMGAATIDPFPSGVQVEVDYRPTPIRYVPYNGSGAAPFLGPAVKPRVCVTWGTTMARVHARRFLAGEVARALAAPDLEVVVAVTAAQRPLLGFLPDGVRVVEGAPLHALLPSCDLLVAHGGAGTSLTGLAAGLPQLLVPQLPDHDAHATRLVRAGVAAHLAPDDAGPAELREHAHRLLHDERTKEAVLRLRQEIADRPAPAAVVPLMEELAAGRTLQTAPG</sequence>
<proteinExistence type="inferred from homology"/>
<dbReference type="InterPro" id="IPR050426">
    <property type="entry name" value="Glycosyltransferase_28"/>
</dbReference>
<feature type="chain" id="PRO_5046713020" evidence="4">
    <location>
        <begin position="24"/>
        <end position="390"/>
    </location>
</feature>
<dbReference type="Gene3D" id="3.40.50.2000">
    <property type="entry name" value="Glycogen Phosphorylase B"/>
    <property type="match status" value="2"/>
</dbReference>
<dbReference type="PANTHER" id="PTHR48050:SF13">
    <property type="entry name" value="STEROL 3-BETA-GLUCOSYLTRANSFERASE UGT80A2"/>
    <property type="match status" value="1"/>
</dbReference>
<evidence type="ECO:0000313" key="7">
    <source>
        <dbReference type="EMBL" id="MFC4007192.1"/>
    </source>
</evidence>
<dbReference type="InterPro" id="IPR002213">
    <property type="entry name" value="UDP_glucos_trans"/>
</dbReference>
<name>A0ABV8G3E1_9ACTN</name>
<evidence type="ECO:0000256" key="4">
    <source>
        <dbReference type="SAM" id="SignalP"/>
    </source>
</evidence>
<dbReference type="SUPFAM" id="SSF53756">
    <property type="entry name" value="UDP-Glycosyltransferase/glycogen phosphorylase"/>
    <property type="match status" value="1"/>
</dbReference>
<evidence type="ECO:0000256" key="1">
    <source>
        <dbReference type="ARBA" id="ARBA00006962"/>
    </source>
</evidence>